<gene>
    <name evidence="5" type="ORF">B9W14_00220</name>
</gene>
<feature type="compositionally biased region" description="Polar residues" evidence="3">
    <location>
        <begin position="58"/>
        <end position="76"/>
    </location>
</feature>
<proteinExistence type="predicted"/>
<keyword evidence="1 2" id="KW-0129">CBS domain</keyword>
<dbReference type="InterPro" id="IPR046342">
    <property type="entry name" value="CBS_dom_sf"/>
</dbReference>
<dbReference type="SUPFAM" id="SSF54631">
    <property type="entry name" value="CBS-domain pair"/>
    <property type="match status" value="1"/>
</dbReference>
<reference evidence="6" key="1">
    <citation type="submission" date="2017-04" db="EMBL/GenBank/DDBJ databases">
        <authorList>
            <person name="Song Y."/>
            <person name="Cho B.-K."/>
        </authorList>
    </citation>
    <scope>NUCLEOTIDE SEQUENCE [LARGE SCALE GENOMIC DNA]</scope>
    <source>
        <strain evidence="6">SL1</strain>
    </source>
</reference>
<evidence type="ECO:0000313" key="6">
    <source>
        <dbReference type="Proteomes" id="UP000244910"/>
    </source>
</evidence>
<feature type="domain" description="CBS" evidence="4">
    <location>
        <begin position="7"/>
        <end position="63"/>
    </location>
</feature>
<dbReference type="CDD" id="cd04622">
    <property type="entry name" value="CBS_pair_HRP1_like"/>
    <property type="match status" value="1"/>
</dbReference>
<accession>A0A2U8DKI8</accession>
<evidence type="ECO:0000256" key="1">
    <source>
        <dbReference type="ARBA" id="ARBA00023122"/>
    </source>
</evidence>
<name>A0A2U8DKI8_9CLOT</name>
<sequence length="142" mass="15455">MKVQDIMTKCVVSLNAEDNVERAAQLMKKHNIGAIPVCNGDKVIGIVTDRDIAVRSSAEGQNSQKQTVREIMSSNPVVGDPGMDIEDASRIMSERQIRRLPIMESNNLVGLVSLGDIAVEPNLQEKAEEALSNISEQTAPEI</sequence>
<dbReference type="PANTHER" id="PTHR43080:SF2">
    <property type="entry name" value="CBS DOMAIN-CONTAINING PROTEIN"/>
    <property type="match status" value="1"/>
</dbReference>
<evidence type="ECO:0000256" key="3">
    <source>
        <dbReference type="SAM" id="MobiDB-lite"/>
    </source>
</evidence>
<dbReference type="SMART" id="SM00116">
    <property type="entry name" value="CBS"/>
    <property type="match status" value="2"/>
</dbReference>
<dbReference type="AlphaFoldDB" id="A0A2U8DKI8"/>
<evidence type="ECO:0000313" key="5">
    <source>
        <dbReference type="EMBL" id="AWI02995.1"/>
    </source>
</evidence>
<dbReference type="Pfam" id="PF00571">
    <property type="entry name" value="CBS"/>
    <property type="match status" value="2"/>
</dbReference>
<feature type="region of interest" description="Disordered" evidence="3">
    <location>
        <begin position="57"/>
        <end position="84"/>
    </location>
</feature>
<dbReference type="OrthoDB" id="9802114at2"/>
<dbReference type="Gene3D" id="3.10.580.10">
    <property type="entry name" value="CBS-domain"/>
    <property type="match status" value="1"/>
</dbReference>
<protein>
    <submittedName>
        <fullName evidence="5">CBS domain-containing protein</fullName>
    </submittedName>
</protein>
<dbReference type="PROSITE" id="PS51371">
    <property type="entry name" value="CBS"/>
    <property type="match status" value="2"/>
</dbReference>
<dbReference type="PANTHER" id="PTHR43080">
    <property type="entry name" value="CBS DOMAIN-CONTAINING PROTEIN CBSX3, MITOCHONDRIAL"/>
    <property type="match status" value="1"/>
</dbReference>
<dbReference type="InterPro" id="IPR051257">
    <property type="entry name" value="Diverse_CBS-Domain"/>
</dbReference>
<dbReference type="RefSeq" id="WP_032076011.1">
    <property type="nucleotide sequence ID" value="NZ_CP020953.1"/>
</dbReference>
<dbReference type="Proteomes" id="UP000244910">
    <property type="component" value="Chromosome"/>
</dbReference>
<evidence type="ECO:0000256" key="2">
    <source>
        <dbReference type="PROSITE-ProRule" id="PRU00703"/>
    </source>
</evidence>
<keyword evidence="6" id="KW-1185">Reference proteome</keyword>
<organism evidence="5 6">
    <name type="scientific">Clostridium drakei</name>
    <dbReference type="NCBI Taxonomy" id="332101"/>
    <lineage>
        <taxon>Bacteria</taxon>
        <taxon>Bacillati</taxon>
        <taxon>Bacillota</taxon>
        <taxon>Clostridia</taxon>
        <taxon>Eubacteriales</taxon>
        <taxon>Clostridiaceae</taxon>
        <taxon>Clostridium</taxon>
    </lineage>
</organism>
<dbReference type="KEGG" id="cdrk:B9W14_00220"/>
<dbReference type="InterPro" id="IPR000644">
    <property type="entry name" value="CBS_dom"/>
</dbReference>
<dbReference type="EMBL" id="CP020953">
    <property type="protein sequence ID" value="AWI02995.1"/>
    <property type="molecule type" value="Genomic_DNA"/>
</dbReference>
<evidence type="ECO:0000259" key="4">
    <source>
        <dbReference type="PROSITE" id="PS51371"/>
    </source>
</evidence>
<feature type="domain" description="CBS" evidence="4">
    <location>
        <begin position="72"/>
        <end position="128"/>
    </location>
</feature>